<accession>A0A191WF30</accession>
<organism evidence="1 2">
    <name type="scientific">Agromyces aureus</name>
    <dbReference type="NCBI Taxonomy" id="453304"/>
    <lineage>
        <taxon>Bacteria</taxon>
        <taxon>Bacillati</taxon>
        <taxon>Actinomycetota</taxon>
        <taxon>Actinomycetes</taxon>
        <taxon>Micrococcales</taxon>
        <taxon>Microbacteriaceae</taxon>
        <taxon>Agromyces</taxon>
    </lineage>
</organism>
<sequence length="86" mass="8555">MGKHEYLVPADTKRAAARGFIRTASQSLASAIPTSAIAISLTGEFWTGVALGVGGALVTAGLAGGASALSILSKGIPEDYQPSLPA</sequence>
<name>A0A191WF30_9MICO</name>
<dbReference type="RefSeq" id="WP_067875839.1">
    <property type="nucleotide sequence ID" value="NZ_CP013979.1"/>
</dbReference>
<proteinExistence type="predicted"/>
<reference evidence="2" key="2">
    <citation type="submission" date="2016-01" db="EMBL/GenBank/DDBJ databases">
        <title>Complete genome sequence of Agromyces aureus AR33T and comparison with related organisms.</title>
        <authorList>
            <person name="Corretto E."/>
            <person name="Antonielli L."/>
            <person name="Sessitsch A."/>
            <person name="Brader G."/>
        </authorList>
    </citation>
    <scope>NUCLEOTIDE SEQUENCE [LARGE SCALE GENOMIC DNA]</scope>
    <source>
        <strain evidence="2">AR33</strain>
    </source>
</reference>
<dbReference type="Proteomes" id="UP000078437">
    <property type="component" value="Chromosome"/>
</dbReference>
<protein>
    <submittedName>
        <fullName evidence="1">Uncharacterized protein</fullName>
    </submittedName>
</protein>
<gene>
    <name evidence="1" type="ORF">ATC03_08970</name>
</gene>
<dbReference type="AlphaFoldDB" id="A0A191WF30"/>
<dbReference type="EMBL" id="CP013979">
    <property type="protein sequence ID" value="ANJ26832.1"/>
    <property type="molecule type" value="Genomic_DNA"/>
</dbReference>
<keyword evidence="2" id="KW-1185">Reference proteome</keyword>
<dbReference type="STRING" id="453304.ATC03_08970"/>
<dbReference type="KEGG" id="agy:ATC03_08970"/>
<evidence type="ECO:0000313" key="1">
    <source>
        <dbReference type="EMBL" id="ANJ26832.1"/>
    </source>
</evidence>
<evidence type="ECO:0000313" key="2">
    <source>
        <dbReference type="Proteomes" id="UP000078437"/>
    </source>
</evidence>
<reference evidence="1 2" key="1">
    <citation type="journal article" date="2016" name="Int. J. Syst. Evol. Microbiol.">
        <title>Agromyces aureus sp. nov., isolated from the rhizosphere of Salix caprea L. grown in a heavy-metal-contaminated soil.</title>
        <authorList>
            <person name="Corretto E."/>
            <person name="Antonielli L."/>
            <person name="Sessitsch A."/>
            <person name="Compant S."/>
            <person name="Gorfer M."/>
            <person name="Kuffner M."/>
            <person name="Brader G."/>
        </authorList>
    </citation>
    <scope>NUCLEOTIDE SEQUENCE [LARGE SCALE GENOMIC DNA]</scope>
    <source>
        <strain evidence="1 2">AR33</strain>
    </source>
</reference>